<proteinExistence type="predicted"/>
<name>A0A830H899_9CHLO</name>
<dbReference type="GO" id="GO:0008270">
    <property type="term" value="F:zinc ion binding"/>
    <property type="evidence" value="ECO:0007669"/>
    <property type="project" value="UniProtKB-KW"/>
</dbReference>
<dbReference type="Proteomes" id="UP000660262">
    <property type="component" value="Unassembled WGS sequence"/>
</dbReference>
<dbReference type="InterPro" id="IPR013083">
    <property type="entry name" value="Znf_RING/FYVE/PHD"/>
</dbReference>
<feature type="compositionally biased region" description="Basic residues" evidence="2">
    <location>
        <begin position="102"/>
        <end position="111"/>
    </location>
</feature>
<dbReference type="EMBL" id="BNJQ01000004">
    <property type="protein sequence ID" value="GHP02812.1"/>
    <property type="molecule type" value="Genomic_DNA"/>
</dbReference>
<feature type="compositionally biased region" description="Basic residues" evidence="2">
    <location>
        <begin position="37"/>
        <end position="61"/>
    </location>
</feature>
<organism evidence="4 5">
    <name type="scientific">Pycnococcus provasolii</name>
    <dbReference type="NCBI Taxonomy" id="41880"/>
    <lineage>
        <taxon>Eukaryota</taxon>
        <taxon>Viridiplantae</taxon>
        <taxon>Chlorophyta</taxon>
        <taxon>Pseudoscourfieldiophyceae</taxon>
        <taxon>Pseudoscourfieldiales</taxon>
        <taxon>Pycnococcaceae</taxon>
        <taxon>Pycnococcus</taxon>
    </lineage>
</organism>
<dbReference type="PROSITE" id="PS50089">
    <property type="entry name" value="ZF_RING_2"/>
    <property type="match status" value="1"/>
</dbReference>
<evidence type="ECO:0000313" key="4">
    <source>
        <dbReference type="EMBL" id="GHP02812.1"/>
    </source>
</evidence>
<dbReference type="SUPFAM" id="SSF57850">
    <property type="entry name" value="RING/U-box"/>
    <property type="match status" value="1"/>
</dbReference>
<keyword evidence="1" id="KW-0479">Metal-binding</keyword>
<feature type="compositionally biased region" description="Pro residues" evidence="2">
    <location>
        <begin position="76"/>
        <end position="92"/>
    </location>
</feature>
<evidence type="ECO:0000256" key="2">
    <source>
        <dbReference type="SAM" id="MobiDB-lite"/>
    </source>
</evidence>
<comment type="caution">
    <text evidence="4">The sequence shown here is derived from an EMBL/GenBank/DDBJ whole genome shotgun (WGS) entry which is preliminary data.</text>
</comment>
<evidence type="ECO:0000313" key="5">
    <source>
        <dbReference type="Proteomes" id="UP000660262"/>
    </source>
</evidence>
<protein>
    <recommendedName>
        <fullName evidence="3">RING-type domain-containing protein</fullName>
    </recommendedName>
</protein>
<keyword evidence="5" id="KW-1185">Reference proteome</keyword>
<dbReference type="AlphaFoldDB" id="A0A830H899"/>
<accession>A0A830H899</accession>
<feature type="compositionally biased region" description="Basic and acidic residues" evidence="2">
    <location>
        <begin position="27"/>
        <end position="36"/>
    </location>
</feature>
<feature type="compositionally biased region" description="Pro residues" evidence="2">
    <location>
        <begin position="1"/>
        <end position="12"/>
    </location>
</feature>
<sequence length="220" mass="25115">MASVSIPPPPLEMEPLEMDGDDGWMVHPEDWQGLRAERRRRQRAAQERRRRQLAAQKRWRRQRAEEEERQLMQATPPTPPSSPPPRVTPPPTRQENCSPKQGKLKTMKLHRRRDEKVAAAAKPQSKSLPRSWWPWRTDADGSAPHAGECGICFEAFSLNDDDRRRVVFFPCMHAKQCLNCAMSHVEAQSASSGDVKCPWCNAQLCMPHVVVNVPPGAIWM</sequence>
<evidence type="ECO:0000256" key="1">
    <source>
        <dbReference type="PROSITE-ProRule" id="PRU00175"/>
    </source>
</evidence>
<keyword evidence="1" id="KW-0863">Zinc-finger</keyword>
<keyword evidence="1" id="KW-0862">Zinc</keyword>
<feature type="region of interest" description="Disordered" evidence="2">
    <location>
        <begin position="1"/>
        <end position="111"/>
    </location>
</feature>
<reference evidence="4" key="1">
    <citation type="submission" date="2020-10" db="EMBL/GenBank/DDBJ databases">
        <title>Unveiling of a novel bifunctional photoreceptor, Dualchrome1, isolated from a cosmopolitan green alga.</title>
        <authorList>
            <person name="Suzuki S."/>
            <person name="Kawachi M."/>
        </authorList>
    </citation>
    <scope>NUCLEOTIDE SEQUENCE</scope>
    <source>
        <strain evidence="4">NIES 2893</strain>
    </source>
</reference>
<dbReference type="Gene3D" id="3.30.40.10">
    <property type="entry name" value="Zinc/RING finger domain, C3HC4 (zinc finger)"/>
    <property type="match status" value="1"/>
</dbReference>
<dbReference type="OrthoDB" id="498765at2759"/>
<gene>
    <name evidence="4" type="ORF">PPROV_000156700</name>
</gene>
<feature type="domain" description="RING-type" evidence="3">
    <location>
        <begin position="149"/>
        <end position="201"/>
    </location>
</feature>
<dbReference type="InterPro" id="IPR001841">
    <property type="entry name" value="Znf_RING"/>
</dbReference>
<evidence type="ECO:0000259" key="3">
    <source>
        <dbReference type="PROSITE" id="PS50089"/>
    </source>
</evidence>